<evidence type="ECO:0000256" key="11">
    <source>
        <dbReference type="ARBA" id="ARBA00023273"/>
    </source>
</evidence>
<accession>A0A9K3D0V9</accession>
<dbReference type="Proteomes" id="UP000265618">
    <property type="component" value="Unassembled WGS sequence"/>
</dbReference>
<evidence type="ECO:0000256" key="12">
    <source>
        <dbReference type="SAM" id="Coils"/>
    </source>
</evidence>
<dbReference type="Gene3D" id="1.20.920.20">
    <property type="match status" value="1"/>
</dbReference>
<evidence type="ECO:0000313" key="17">
    <source>
        <dbReference type="EMBL" id="GIQ85219.1"/>
    </source>
</evidence>
<evidence type="ECO:0000313" key="18">
    <source>
        <dbReference type="Proteomes" id="UP000265618"/>
    </source>
</evidence>
<keyword evidence="2" id="KW-0963">Cytoplasm</keyword>
<dbReference type="Pfam" id="PF12777">
    <property type="entry name" value="MT"/>
    <property type="match status" value="1"/>
</dbReference>
<evidence type="ECO:0000256" key="10">
    <source>
        <dbReference type="ARBA" id="ARBA00023212"/>
    </source>
</evidence>
<evidence type="ECO:0000256" key="6">
    <source>
        <dbReference type="ARBA" id="ARBA00023017"/>
    </source>
</evidence>
<dbReference type="InterPro" id="IPR024317">
    <property type="entry name" value="Dynein_heavy_chain_D4_dom"/>
</dbReference>
<dbReference type="Pfam" id="PF12780">
    <property type="entry name" value="AAA_8"/>
    <property type="match status" value="1"/>
</dbReference>
<dbReference type="FunFam" id="1.20.920.30:FF:000004">
    <property type="entry name" value="Dynein axonemal heavy chain 5"/>
    <property type="match status" value="1"/>
</dbReference>
<keyword evidence="5" id="KW-0067">ATP-binding</keyword>
<evidence type="ECO:0000256" key="4">
    <source>
        <dbReference type="ARBA" id="ARBA00022741"/>
    </source>
</evidence>
<feature type="domain" description="Dynein heavy chain AAA module D4" evidence="14">
    <location>
        <begin position="386"/>
        <end position="649"/>
    </location>
</feature>
<evidence type="ECO:0000256" key="1">
    <source>
        <dbReference type="ARBA" id="ARBA00004430"/>
    </source>
</evidence>
<evidence type="ECO:0000256" key="8">
    <source>
        <dbReference type="ARBA" id="ARBA00023069"/>
    </source>
</evidence>
<dbReference type="OrthoDB" id="424310at2759"/>
<dbReference type="GO" id="GO:0005930">
    <property type="term" value="C:axoneme"/>
    <property type="evidence" value="ECO:0007669"/>
    <property type="project" value="UniProtKB-SubCell"/>
</dbReference>
<keyword evidence="7 12" id="KW-0175">Coiled coil</keyword>
<organism evidence="17 18">
    <name type="scientific">Kipferlia bialata</name>
    <dbReference type="NCBI Taxonomy" id="797122"/>
    <lineage>
        <taxon>Eukaryota</taxon>
        <taxon>Metamonada</taxon>
        <taxon>Carpediemonas-like organisms</taxon>
        <taxon>Kipferlia</taxon>
    </lineage>
</organism>
<dbReference type="GO" id="GO:0045505">
    <property type="term" value="F:dynein intermediate chain binding"/>
    <property type="evidence" value="ECO:0007669"/>
    <property type="project" value="InterPro"/>
</dbReference>
<dbReference type="Pfam" id="PF17857">
    <property type="entry name" value="AAA_lid_1"/>
    <property type="match status" value="1"/>
</dbReference>
<dbReference type="FunFam" id="3.40.50.300:FF:002141">
    <property type="entry name" value="Dynein heavy chain"/>
    <property type="match status" value="1"/>
</dbReference>
<dbReference type="Pfam" id="PF12781">
    <property type="entry name" value="AAA_9"/>
    <property type="match status" value="1"/>
</dbReference>
<evidence type="ECO:0000256" key="2">
    <source>
        <dbReference type="ARBA" id="ARBA00022490"/>
    </source>
</evidence>
<dbReference type="Pfam" id="PF12775">
    <property type="entry name" value="AAA_7"/>
    <property type="match status" value="1"/>
</dbReference>
<keyword evidence="4" id="KW-0547">Nucleotide-binding</keyword>
<dbReference type="Gene3D" id="1.20.920.30">
    <property type="match status" value="1"/>
</dbReference>
<feature type="non-terminal residue" evidence="17">
    <location>
        <position position="1"/>
    </location>
</feature>
<dbReference type="GO" id="GO:0051959">
    <property type="term" value="F:dynein light intermediate chain binding"/>
    <property type="evidence" value="ECO:0007669"/>
    <property type="project" value="InterPro"/>
</dbReference>
<evidence type="ECO:0000259" key="15">
    <source>
        <dbReference type="Pfam" id="PF12781"/>
    </source>
</evidence>
<name>A0A9K3D0V9_9EUKA</name>
<keyword evidence="11" id="KW-0966">Cell projection</keyword>
<evidence type="ECO:0000259" key="16">
    <source>
        <dbReference type="Pfam" id="PF17857"/>
    </source>
</evidence>
<gene>
    <name evidence="17" type="ORF">KIPB_006855</name>
</gene>
<evidence type="ECO:0000259" key="14">
    <source>
        <dbReference type="Pfam" id="PF12780"/>
    </source>
</evidence>
<feature type="non-terminal residue" evidence="17">
    <location>
        <position position="1118"/>
    </location>
</feature>
<proteinExistence type="predicted"/>
<feature type="coiled-coil region" evidence="12">
    <location>
        <begin position="895"/>
        <end position="957"/>
    </location>
</feature>
<evidence type="ECO:0000256" key="7">
    <source>
        <dbReference type="ARBA" id="ARBA00023054"/>
    </source>
</evidence>
<dbReference type="EMBL" id="BDIP01001828">
    <property type="protein sequence ID" value="GIQ85219.1"/>
    <property type="molecule type" value="Genomic_DNA"/>
</dbReference>
<dbReference type="GO" id="GO:0007018">
    <property type="term" value="P:microtubule-based movement"/>
    <property type="evidence" value="ECO:0007669"/>
    <property type="project" value="InterPro"/>
</dbReference>
<dbReference type="PANTHER" id="PTHR46961">
    <property type="entry name" value="DYNEIN HEAVY CHAIN 1, AXONEMAL-LIKE PROTEIN"/>
    <property type="match status" value="1"/>
</dbReference>
<protein>
    <submittedName>
        <fullName evidence="17">Dynein heavy chain</fullName>
    </submittedName>
</protein>
<dbReference type="InterPro" id="IPR041589">
    <property type="entry name" value="DNAH3_AAA_lid_1"/>
</dbReference>
<dbReference type="InterPro" id="IPR026983">
    <property type="entry name" value="DHC"/>
</dbReference>
<keyword evidence="8" id="KW-0969">Cilium</keyword>
<dbReference type="InterPro" id="IPR027417">
    <property type="entry name" value="P-loop_NTPase"/>
</dbReference>
<dbReference type="PANTHER" id="PTHR46961:SF19">
    <property type="entry name" value="DYNEIN HEAVY CHAIN 5, AXONEMAL"/>
    <property type="match status" value="1"/>
</dbReference>
<feature type="domain" description="Dynein heavy chain coiled coil stalk" evidence="13">
    <location>
        <begin position="663"/>
        <end position="1015"/>
    </location>
</feature>
<comment type="subcellular location">
    <subcellularLocation>
        <location evidence="1">Cytoplasm</location>
        <location evidence="1">Cytoskeleton</location>
        <location evidence="1">Cilium axoneme</location>
    </subcellularLocation>
</comment>
<dbReference type="GO" id="GO:0005524">
    <property type="term" value="F:ATP binding"/>
    <property type="evidence" value="ECO:0007669"/>
    <property type="project" value="UniProtKB-KW"/>
</dbReference>
<dbReference type="GO" id="GO:0005874">
    <property type="term" value="C:microtubule"/>
    <property type="evidence" value="ECO:0007669"/>
    <property type="project" value="UniProtKB-KW"/>
</dbReference>
<evidence type="ECO:0000256" key="3">
    <source>
        <dbReference type="ARBA" id="ARBA00022701"/>
    </source>
</evidence>
<keyword evidence="3" id="KW-0493">Microtubule</keyword>
<sequence>SWQHWSTVKPDYEYPEDKDPSFGSILVPTVDNTCIAQMLTWLVQKSNMDVLLIGESGSGKTVDILQFLQNQDSDRVVPRVVNFSSATTPSLFQDNIMEFVEKRMGSTYGPVAGKAGYVFIDDINMPKINEWGDTPTLEIVRQLVEERGFYSLDRPGDFLNIADISFVAAMPQPGGGRNDISDRLKSHFVVMNVTLPAAESLDHIFTTIVCGHYRESRGYDKAVVNCAQKLVGLTRTLWSATKTKMLPTPMKLHYIFNLRDLSRISQGLISSEADVVTTPKVLSQLWAHECSRVLPDKFINYEDINWFKAEMKKQAGALLGPDIEAAVAQEGVYMCNFMRDPEENEDPDVEIEIPKVYEPVEDLMELKERLGMYQGKYNDMNRRAPMDLVLFKDCVEHIVRVVRILSTPRGHALLVGVGGSGKQSVTQLATFICGYKLFRITITRTYNINNLDDDLKLLYRLAGVDGKPVTFLFTDSDVKQEVFLERLNNILTSGEVPALFAKDEVECIINDVRDPFKKEMPKCPDTNSALWEFFIDRVKSNLHVVLCFSPVGEKFRDRARKFPGLISGCTTDWFQPWPLEALTEVAGRFLGDKFKMEATEEVKQALVQHVAYVHHDMEKVTQDYFQRYRRQTYVTPKSYLSFLAGFQTLYAQKLTELEVSAHRLNSGLNKLNTAATDVAAMQVELTVKKKDLVVAQKEAAEMLVEITASTAEAEKKKAAVQKVKDALQVEADIIAKQKAEAEAGLALALPALEAAENALNAIKPADISTLKKLAKPPHLIMRIMDGVCILRNLPIDTMSQAPDFDEARKIIHPSWGLSLKMMSDMQFLNKLLSFERDAITNETCELLLPYLEMDDFNVEAAKKSSGNVAGILQWVMAMELYHRIALEVEPKRAQVRDAQTKYKIAMDQLATAQAELDEKQAALNKLQTKYDACMAEKQRLQNDAEVTQRRLGSAQALISGLSGERERWGVQSKELADRVRRLVGDVALAAGFLSYAGPFNQEYRQKLLTNIWVPSLKKRGVPFSESLAANVTAFLVTEATVGEWRLQGLPTDDLSTQNGIIVTTAPRYPLLVDPQGQGGVWIKNKEEQNDLKVTTLNNKRFRAHLEDALNLGYPLLIE</sequence>
<keyword evidence="9" id="KW-0505">Motor protein</keyword>
<keyword evidence="18" id="KW-1185">Reference proteome</keyword>
<dbReference type="Gene3D" id="3.40.50.300">
    <property type="entry name" value="P-loop containing nucleotide triphosphate hydrolases"/>
    <property type="match status" value="2"/>
</dbReference>
<keyword evidence="10" id="KW-0206">Cytoskeleton</keyword>
<evidence type="ECO:0000256" key="9">
    <source>
        <dbReference type="ARBA" id="ARBA00023175"/>
    </source>
</evidence>
<keyword evidence="6" id="KW-0243">Dynein</keyword>
<reference evidence="17 18" key="1">
    <citation type="journal article" date="2018" name="PLoS ONE">
        <title>The draft genome of Kipferlia bialata reveals reductive genome evolution in fornicate parasites.</title>
        <authorList>
            <person name="Tanifuji G."/>
            <person name="Takabayashi S."/>
            <person name="Kume K."/>
            <person name="Takagi M."/>
            <person name="Nakayama T."/>
            <person name="Kamikawa R."/>
            <person name="Inagaki Y."/>
            <person name="Hashimoto T."/>
        </authorList>
    </citation>
    <scope>NUCLEOTIDE SEQUENCE [LARGE SCALE GENOMIC DNA]</scope>
    <source>
        <strain evidence="17">NY0173</strain>
    </source>
</reference>
<feature type="domain" description="Dynein heavy chain 3 AAA+ lid" evidence="16">
    <location>
        <begin position="234"/>
        <end position="308"/>
    </location>
</feature>
<dbReference type="SUPFAM" id="SSF52540">
    <property type="entry name" value="P-loop containing nucleoside triphosphate hydrolases"/>
    <property type="match status" value="2"/>
</dbReference>
<dbReference type="FunFam" id="1.20.920.20:FF:000001">
    <property type="entry name" value="dynein heavy chain 2, axonemal"/>
    <property type="match status" value="1"/>
</dbReference>
<evidence type="ECO:0000259" key="13">
    <source>
        <dbReference type="Pfam" id="PF12777"/>
    </source>
</evidence>
<dbReference type="InterPro" id="IPR035706">
    <property type="entry name" value="AAA_9"/>
</dbReference>
<evidence type="ECO:0000256" key="5">
    <source>
        <dbReference type="ARBA" id="ARBA00022840"/>
    </source>
</evidence>
<feature type="domain" description="Dynein heavy chain ATP-binding dynein motor region" evidence="15">
    <location>
        <begin position="1043"/>
        <end position="1118"/>
    </location>
</feature>
<comment type="caution">
    <text evidence="17">The sequence shown here is derived from an EMBL/GenBank/DDBJ whole genome shotgun (WGS) entry which is preliminary data.</text>
</comment>
<dbReference type="InterPro" id="IPR024743">
    <property type="entry name" value="Dynein_HC_stalk"/>
</dbReference>
<dbReference type="AlphaFoldDB" id="A0A9K3D0V9"/>
<dbReference type="GO" id="GO:0030286">
    <property type="term" value="C:dynein complex"/>
    <property type="evidence" value="ECO:0007669"/>
    <property type="project" value="UniProtKB-KW"/>
</dbReference>